<feature type="region of interest" description="Disordered" evidence="1">
    <location>
        <begin position="41"/>
        <end position="61"/>
    </location>
</feature>
<gene>
    <name evidence="2" type="ORF">SR187_5725</name>
</gene>
<reference evidence="2 3" key="1">
    <citation type="journal article" date="2018" name="Genome Biol. Evol.">
        <title>Complete Genome Sequence of Streptococcus ruminantium sp. nov. GUT-187T (=DSM 104980T =JCM 31869T), the Type Strain of S. ruminantium, and Comparison with Genome Sequences of Streptococcus suis Strains.</title>
        <authorList>
            <person name="Tohya M."/>
            <person name="Sekizaki T."/>
            <person name="Miyoshi-Akiyama T."/>
        </authorList>
    </citation>
    <scope>NUCLEOTIDE SEQUENCE [LARGE SCALE GENOMIC DNA]</scope>
    <source>
        <strain evidence="2 3">GUT187T</strain>
    </source>
</reference>
<evidence type="ECO:0000313" key="2">
    <source>
        <dbReference type="EMBL" id="BBA92750.1"/>
    </source>
</evidence>
<proteinExistence type="predicted"/>
<accession>A0A2Z5TN35</accession>
<feature type="compositionally biased region" description="Basic and acidic residues" evidence="1">
    <location>
        <begin position="41"/>
        <end position="52"/>
    </location>
</feature>
<dbReference type="AlphaFoldDB" id="A0A2Z5TN35"/>
<evidence type="ECO:0000313" key="3">
    <source>
        <dbReference type="Proteomes" id="UP000269331"/>
    </source>
</evidence>
<organism evidence="2 3">
    <name type="scientific">Streptococcus ruminantium</name>
    <dbReference type="NCBI Taxonomy" id="1917441"/>
    <lineage>
        <taxon>Bacteria</taxon>
        <taxon>Bacillati</taxon>
        <taxon>Bacillota</taxon>
        <taxon>Bacilli</taxon>
        <taxon>Lactobacillales</taxon>
        <taxon>Streptococcaceae</taxon>
        <taxon>Streptococcus</taxon>
    </lineage>
</organism>
<protein>
    <recommendedName>
        <fullName evidence="4">Spore coat protein CotH</fullName>
    </recommendedName>
</protein>
<dbReference type="InterPro" id="IPR014867">
    <property type="entry name" value="Spore_coat_CotH_CotH2/3/7"/>
</dbReference>
<dbReference type="EMBL" id="AP018400">
    <property type="protein sequence ID" value="BBA92750.1"/>
    <property type="molecule type" value="Genomic_DNA"/>
</dbReference>
<evidence type="ECO:0000256" key="1">
    <source>
        <dbReference type="SAM" id="MobiDB-lite"/>
    </source>
</evidence>
<dbReference type="KEGG" id="srq:SR187_5725"/>
<name>A0A2Z5TN35_9STRE</name>
<dbReference type="Pfam" id="PF08757">
    <property type="entry name" value="CotH"/>
    <property type="match status" value="1"/>
</dbReference>
<evidence type="ECO:0008006" key="4">
    <source>
        <dbReference type="Google" id="ProtNLM"/>
    </source>
</evidence>
<sequence>MAQFRPSKERFHHHTIAVSHKPINSTEYLTSHLPIVEIDTENKQEIPQDRGLNEGSTRQQSVRSTIRLHDDLYQKNTLATKARIESLADVAYRGNSSRHFDKKSIKLRFVNKNGEDVAHTVAGMPKESEWVLHGPFLDRTLVRNYLSYNISGELMEYAPNVRYCELIVNGEYQGLYLIVESIEQGPYRIAIEKSNKRAVLTSYIAVWDRPHKAKNPVDNFVGYTHQAGISALDIRYPNIRNITKEQKDFIQRDISKIERILYSYDLKKYSQYIDRNAFATYFIINEFFRNTDAGIFSTYLYKDLRDKMKIAVWDFNNAFDNHIDVSYDQAGFSMLDVPWFNMMLKDKEFVDLVVQKYHHLRKNQLSTQRLQNYIDQTVDFLGSAIQRNNEKWGYVFQVQKVDSRNYLQPPERNQTSYGESVHVLKKFIEDRGKWLDKHIDTLYQYCAPSKNTNTLVD</sequence>
<dbReference type="Proteomes" id="UP000269331">
    <property type="component" value="Chromosome"/>
</dbReference>